<dbReference type="InterPro" id="IPR007219">
    <property type="entry name" value="XnlR_reg_dom"/>
</dbReference>
<evidence type="ECO:0000256" key="2">
    <source>
        <dbReference type="ARBA" id="ARBA00023242"/>
    </source>
</evidence>
<dbReference type="GO" id="GO:0008270">
    <property type="term" value="F:zinc ion binding"/>
    <property type="evidence" value="ECO:0007669"/>
    <property type="project" value="InterPro"/>
</dbReference>
<dbReference type="SUPFAM" id="SSF51735">
    <property type="entry name" value="NAD(P)-binding Rossmann-fold domains"/>
    <property type="match status" value="1"/>
</dbReference>
<feature type="compositionally biased region" description="Basic and acidic residues" evidence="3">
    <location>
        <begin position="788"/>
        <end position="797"/>
    </location>
</feature>
<proteinExistence type="predicted"/>
<dbReference type="PANTHER" id="PTHR11117">
    <property type="entry name" value="SUCCINYL-COA LIGASE SUBUNIT ALPHA"/>
    <property type="match status" value="1"/>
</dbReference>
<dbReference type="GO" id="GO:0004775">
    <property type="term" value="F:succinate-CoA ligase (ADP-forming) activity"/>
    <property type="evidence" value="ECO:0007669"/>
    <property type="project" value="TreeGrafter"/>
</dbReference>
<gene>
    <name evidence="5" type="ORF">O9K51_05017</name>
</gene>
<dbReference type="InterPro" id="IPR005811">
    <property type="entry name" value="SUCC_ACL_C"/>
</dbReference>
<accession>A0AB34FRM7</accession>
<protein>
    <submittedName>
        <fullName evidence="5">Fungal transcriptional regulatory protein</fullName>
    </submittedName>
</protein>
<comment type="caution">
    <text evidence="5">The sequence shown here is derived from an EMBL/GenBank/DDBJ whole genome shotgun (WGS) entry which is preliminary data.</text>
</comment>
<dbReference type="PRINTS" id="PR01798">
    <property type="entry name" value="SCOASYNTHASE"/>
</dbReference>
<sequence length="1299" mass="141121">MDRDHMKRFTGQAATSNAKDTIGYGTKVVGGVSPGKGGQTHLDLPVFGTVREAMENVKPHVSAVFVPAQFAAKAIIEAIEAEVPLVVSVAEHIPVHDLLRVQEVLRTQSRSRLVGPNCPGVISPDRCRVGIMPYRQYRRGRVGIVSKSGTLSYESVGATSAAGLGQSLVIAVGGDSMPGTTIADSLEVLLTDPETEGIIVIGEIGGEQELVAAEMIARHRQSTPNPKPVIAMVAGQTAPVGKIMGHAGAMLSPRDATAAEKAAALEKAGAVIVPHPGVMGVTMKELLSVQCDRKGLPCLYRDTGSATGDSPLPSRTLIDPAMPAWLLSRTLPSAHRVRELLDLYFSHVHTVRCLGFLHVPTFMERFQDAEASYEDPSGLIYVMCALAAPFYCAQSVASLDDESAATRFYEAGRGWATSAMERMFANFGSPAVECLMAAVLLHEHHLRVGDHAKAFLVSGIVARHVQILQLNVEHDGDVLCERPGAIPWAVKESRRRLFWACYLQDAFIECGIDQLRFISADDVQIQLPCLEDYFIRNKPCVTEMVRQGTVLPLVEGRLSDVDMNSARRNLDLRSFYIRAMVIRSRILKYVKNLEGDVPWSTTQDSGFQKLEEELVAMDESLPDVLRMTPENVYLYKASGRLNVYFGLHILLAQTFNDLYRVGVSGLVFPSSATKWIRDNAPADFIARCHRVCATKAAYIAKLLDDLYKCHRESMVDIPFAMHAQVCSGVLITTLASWTGADPLLPGMGLQEYASMLEGNVRVLRHLRRYMKVDLFLESATQALKRFEKMREQRRTNSADDGDLNDGSENINPRQFSLDYILNPLGVYPIARTQACDRHKPEEFPPSRPLSPSTNASGAQSADDLMALYDPFQAATSWDWSQMPFLESMGYPTFLENAVLDHDGLDTVPADTSATLHPDFIITHRTKQNQGIKTNRNISFVPMQARLALVSALLGVVSGAAIPNNNGFPSPNDQQKLEIAQQAGGLLPNGPAPTTLGANSATALQLITFNELFETAYFSSLLHNITSGAAGYEAQNKDELVKIFSTVLAQEEQHALGAIGILEGAKAFAPSACQYQFPVSNLRDSINLAETFTAVVLGALQGANVLFAKDGAPGLIQIVSSVIGQEGEQNGYYRVVLDKVPSESPFLTAVPAPFAWSALQMFVVPGSCPFPLSNINLPIFPPLMVNGQAVAAVDPQDQDLTFSADLSNSEAAKEFVGGDGSKLFLTYTTGQQLPISVPLRNVAWDGNHISFSANFPYSKNVMHGFSHAALTTKDQFDSPDAVVEAALAAPGVIQVNNAIW</sequence>
<keyword evidence="6" id="KW-1185">Reference proteome</keyword>
<dbReference type="InterPro" id="IPR036291">
    <property type="entry name" value="NAD(P)-bd_dom_sf"/>
</dbReference>
<feature type="region of interest" description="Disordered" evidence="3">
    <location>
        <begin position="788"/>
        <end position="808"/>
    </location>
</feature>
<feature type="compositionally biased region" description="Polar residues" evidence="3">
    <location>
        <begin position="849"/>
        <end position="858"/>
    </location>
</feature>
<dbReference type="GO" id="GO:0000166">
    <property type="term" value="F:nucleotide binding"/>
    <property type="evidence" value="ECO:0007669"/>
    <property type="project" value="UniProtKB-KW"/>
</dbReference>
<evidence type="ECO:0000313" key="6">
    <source>
        <dbReference type="Proteomes" id="UP001163105"/>
    </source>
</evidence>
<dbReference type="GO" id="GO:0006351">
    <property type="term" value="P:DNA-templated transcription"/>
    <property type="evidence" value="ECO:0007669"/>
    <property type="project" value="InterPro"/>
</dbReference>
<dbReference type="PANTHER" id="PTHR11117:SF6">
    <property type="entry name" value="SYNTHETASE SUBUNIT ALPHA, PUTATIVE (AFU_ORTHOLOGUE AFUA_1G10830)-RELATED"/>
    <property type="match status" value="1"/>
</dbReference>
<dbReference type="PROSITE" id="PS01216">
    <property type="entry name" value="SUCCINYL_COA_LIG_1"/>
    <property type="match status" value="1"/>
</dbReference>
<dbReference type="GO" id="GO:0006099">
    <property type="term" value="P:tricarboxylic acid cycle"/>
    <property type="evidence" value="ECO:0007669"/>
    <property type="project" value="TreeGrafter"/>
</dbReference>
<dbReference type="InterPro" id="IPR016102">
    <property type="entry name" value="Succinyl-CoA_synth-like"/>
</dbReference>
<feature type="domain" description="CoA-binding" evidence="4">
    <location>
        <begin position="1"/>
        <end position="93"/>
    </location>
</feature>
<dbReference type="InterPro" id="IPR033847">
    <property type="entry name" value="Citrt_syn/SCS-alpha_CS"/>
</dbReference>
<dbReference type="GO" id="GO:0003677">
    <property type="term" value="F:DNA binding"/>
    <property type="evidence" value="ECO:0007669"/>
    <property type="project" value="InterPro"/>
</dbReference>
<dbReference type="Pfam" id="PF13668">
    <property type="entry name" value="Ferritin_2"/>
    <property type="match status" value="1"/>
</dbReference>
<dbReference type="InterPro" id="IPR003781">
    <property type="entry name" value="CoA-bd"/>
</dbReference>
<name>A0AB34FRM7_9HYPO</name>
<keyword evidence="1" id="KW-0547">Nucleotide-binding</keyword>
<dbReference type="GO" id="GO:0004776">
    <property type="term" value="F:succinate-CoA ligase (GDP-forming) activity"/>
    <property type="evidence" value="ECO:0007669"/>
    <property type="project" value="TreeGrafter"/>
</dbReference>
<evidence type="ECO:0000256" key="1">
    <source>
        <dbReference type="ARBA" id="ARBA00022741"/>
    </source>
</evidence>
<dbReference type="Pfam" id="PF04082">
    <property type="entry name" value="Fungal_trans"/>
    <property type="match status" value="1"/>
</dbReference>
<dbReference type="SMART" id="SM00881">
    <property type="entry name" value="CoA_binding"/>
    <property type="match status" value="1"/>
</dbReference>
<dbReference type="Proteomes" id="UP001163105">
    <property type="component" value="Unassembled WGS sequence"/>
</dbReference>
<reference evidence="5" key="1">
    <citation type="submission" date="2023-01" db="EMBL/GenBank/DDBJ databases">
        <title>The growth and conidiation of Purpureocillium lavendulum are regulated by nitrogen source and histone H3K14 acetylation.</title>
        <authorList>
            <person name="Tang P."/>
            <person name="Han J."/>
            <person name="Zhang C."/>
            <person name="Tang P."/>
            <person name="Qi F."/>
            <person name="Zhang K."/>
            <person name="Liang L."/>
        </authorList>
    </citation>
    <scope>NUCLEOTIDE SEQUENCE</scope>
    <source>
        <strain evidence="5">YMF1.00683</strain>
    </source>
</reference>
<dbReference type="Pfam" id="PF02629">
    <property type="entry name" value="CoA_binding"/>
    <property type="match status" value="1"/>
</dbReference>
<keyword evidence="2" id="KW-0539">Nucleus</keyword>
<evidence type="ECO:0000256" key="3">
    <source>
        <dbReference type="SAM" id="MobiDB-lite"/>
    </source>
</evidence>
<feature type="region of interest" description="Disordered" evidence="3">
    <location>
        <begin position="837"/>
        <end position="858"/>
    </location>
</feature>
<dbReference type="CDD" id="cd12148">
    <property type="entry name" value="fungal_TF_MHR"/>
    <property type="match status" value="1"/>
</dbReference>
<dbReference type="Gene3D" id="3.40.50.261">
    <property type="entry name" value="Succinyl-CoA synthetase domains"/>
    <property type="match status" value="1"/>
</dbReference>
<dbReference type="GO" id="GO:0009361">
    <property type="term" value="C:succinate-CoA ligase complex (ADP-forming)"/>
    <property type="evidence" value="ECO:0007669"/>
    <property type="project" value="TreeGrafter"/>
</dbReference>
<dbReference type="Gene3D" id="3.40.50.720">
    <property type="entry name" value="NAD(P)-binding Rossmann-like Domain"/>
    <property type="match status" value="1"/>
</dbReference>
<organism evidence="5 6">
    <name type="scientific">Purpureocillium lavendulum</name>
    <dbReference type="NCBI Taxonomy" id="1247861"/>
    <lineage>
        <taxon>Eukaryota</taxon>
        <taxon>Fungi</taxon>
        <taxon>Dikarya</taxon>
        <taxon>Ascomycota</taxon>
        <taxon>Pezizomycotina</taxon>
        <taxon>Sordariomycetes</taxon>
        <taxon>Hypocreomycetidae</taxon>
        <taxon>Hypocreales</taxon>
        <taxon>Ophiocordycipitaceae</taxon>
        <taxon>Purpureocillium</taxon>
    </lineage>
</organism>
<evidence type="ECO:0000313" key="5">
    <source>
        <dbReference type="EMBL" id="KAJ6441466.1"/>
    </source>
</evidence>
<dbReference type="Pfam" id="PF00549">
    <property type="entry name" value="Ligase_CoA"/>
    <property type="match status" value="1"/>
</dbReference>
<dbReference type="GO" id="GO:0005739">
    <property type="term" value="C:mitochondrion"/>
    <property type="evidence" value="ECO:0007669"/>
    <property type="project" value="TreeGrafter"/>
</dbReference>
<dbReference type="EMBL" id="JAQHRD010000004">
    <property type="protein sequence ID" value="KAJ6441466.1"/>
    <property type="molecule type" value="Genomic_DNA"/>
</dbReference>
<dbReference type="SUPFAM" id="SSF52210">
    <property type="entry name" value="Succinyl-CoA synthetase domains"/>
    <property type="match status" value="1"/>
</dbReference>
<evidence type="ECO:0000259" key="4">
    <source>
        <dbReference type="SMART" id="SM00881"/>
    </source>
</evidence>